<feature type="non-terminal residue" evidence="1">
    <location>
        <position position="1"/>
    </location>
</feature>
<organism evidence="1 2">
    <name type="scientific">Ricinus communis</name>
    <name type="common">Castor bean</name>
    <dbReference type="NCBI Taxonomy" id="3988"/>
    <lineage>
        <taxon>Eukaryota</taxon>
        <taxon>Viridiplantae</taxon>
        <taxon>Streptophyta</taxon>
        <taxon>Embryophyta</taxon>
        <taxon>Tracheophyta</taxon>
        <taxon>Spermatophyta</taxon>
        <taxon>Magnoliopsida</taxon>
        <taxon>eudicotyledons</taxon>
        <taxon>Gunneridae</taxon>
        <taxon>Pentapetalae</taxon>
        <taxon>rosids</taxon>
        <taxon>fabids</taxon>
        <taxon>Malpighiales</taxon>
        <taxon>Euphorbiaceae</taxon>
        <taxon>Acalyphoideae</taxon>
        <taxon>Acalypheae</taxon>
        <taxon>Ricinus</taxon>
    </lineage>
</organism>
<accession>B9TBQ4</accession>
<proteinExistence type="predicted"/>
<dbReference type="AlphaFoldDB" id="B9TBQ4"/>
<dbReference type="Proteomes" id="UP000008311">
    <property type="component" value="Unassembled WGS sequence"/>
</dbReference>
<sequence length="106" mass="11792">WGFAIRGLPPSDPVHRHPQVAIALLFLCDREFDQSPVVLNKADDFKKIPVHMLFEDIACDVVAIGSDQVFVGFRGGEHKDHGMGQQRVGAQGLQKLEAVHAWHIEV</sequence>
<protein>
    <submittedName>
        <fullName evidence="1">Uncharacterized protein</fullName>
    </submittedName>
</protein>
<dbReference type="EMBL" id="EQ976667">
    <property type="protein sequence ID" value="EEF26710.1"/>
    <property type="molecule type" value="Genomic_DNA"/>
</dbReference>
<gene>
    <name evidence="1" type="ORF">RCOM_0348630</name>
</gene>
<reference evidence="2" key="1">
    <citation type="journal article" date="2010" name="Nat. Biotechnol.">
        <title>Draft genome sequence of the oilseed species Ricinus communis.</title>
        <authorList>
            <person name="Chan A.P."/>
            <person name="Crabtree J."/>
            <person name="Zhao Q."/>
            <person name="Lorenzi H."/>
            <person name="Orvis J."/>
            <person name="Puiu D."/>
            <person name="Melake-Berhan A."/>
            <person name="Jones K.M."/>
            <person name="Redman J."/>
            <person name="Chen G."/>
            <person name="Cahoon E.B."/>
            <person name="Gedil M."/>
            <person name="Stanke M."/>
            <person name="Haas B.J."/>
            <person name="Wortman J.R."/>
            <person name="Fraser-Liggett C.M."/>
            <person name="Ravel J."/>
            <person name="Rabinowicz P.D."/>
        </authorList>
    </citation>
    <scope>NUCLEOTIDE SEQUENCE [LARGE SCALE GENOMIC DNA]</scope>
    <source>
        <strain evidence="2">cv. Hale</strain>
    </source>
</reference>
<evidence type="ECO:0000313" key="2">
    <source>
        <dbReference type="Proteomes" id="UP000008311"/>
    </source>
</evidence>
<name>B9TBQ4_RICCO</name>
<keyword evidence="2" id="KW-1185">Reference proteome</keyword>
<dbReference type="InParanoid" id="B9TBQ4"/>
<evidence type="ECO:0000313" key="1">
    <source>
        <dbReference type="EMBL" id="EEF26710.1"/>
    </source>
</evidence>